<name>X0Z1W7_9ZZZZ</name>
<protein>
    <recommendedName>
        <fullName evidence="2">DUF4143 domain-containing protein</fullName>
    </recommendedName>
</protein>
<proteinExistence type="predicted"/>
<evidence type="ECO:0008006" key="2">
    <source>
        <dbReference type="Google" id="ProtNLM"/>
    </source>
</evidence>
<sequence length="62" mass="7284">MLDGSRTFVEKVQFWVREKKQSNAQVDYIIPFENYVIPVEVKTGKTGRLCSMHEFIDRAPHN</sequence>
<gene>
    <name evidence="1" type="ORF">S01H4_04310</name>
</gene>
<dbReference type="AlphaFoldDB" id="X0Z1W7"/>
<comment type="caution">
    <text evidence="1">The sequence shown here is derived from an EMBL/GenBank/DDBJ whole genome shotgun (WGS) entry which is preliminary data.</text>
</comment>
<evidence type="ECO:0000313" key="1">
    <source>
        <dbReference type="EMBL" id="GAG63155.1"/>
    </source>
</evidence>
<accession>X0Z1W7</accession>
<dbReference type="EMBL" id="BART01001143">
    <property type="protein sequence ID" value="GAG63155.1"/>
    <property type="molecule type" value="Genomic_DNA"/>
</dbReference>
<organism evidence="1">
    <name type="scientific">marine sediment metagenome</name>
    <dbReference type="NCBI Taxonomy" id="412755"/>
    <lineage>
        <taxon>unclassified sequences</taxon>
        <taxon>metagenomes</taxon>
        <taxon>ecological metagenomes</taxon>
    </lineage>
</organism>
<reference evidence="1" key="1">
    <citation type="journal article" date="2014" name="Front. Microbiol.">
        <title>High frequency of phylogenetically diverse reductive dehalogenase-homologous genes in deep subseafloor sedimentary metagenomes.</title>
        <authorList>
            <person name="Kawai M."/>
            <person name="Futagami T."/>
            <person name="Toyoda A."/>
            <person name="Takaki Y."/>
            <person name="Nishi S."/>
            <person name="Hori S."/>
            <person name="Arai W."/>
            <person name="Tsubouchi T."/>
            <person name="Morono Y."/>
            <person name="Uchiyama I."/>
            <person name="Ito T."/>
            <person name="Fujiyama A."/>
            <person name="Inagaki F."/>
            <person name="Takami H."/>
        </authorList>
    </citation>
    <scope>NUCLEOTIDE SEQUENCE</scope>
    <source>
        <strain evidence="1">Expedition CK06-06</strain>
    </source>
</reference>